<keyword evidence="2" id="KW-0732">Signal</keyword>
<sequence length="394" mass="41588">MGEPPRRMTNARHSRIHWGPWCALLAALVSPPALAAAGKREAPEEPSVVVLAMEGDARHRLGTRLEPAPRATRRVRVAAQGRDEATRGMKVEPESHTPTEPLLEVSLDTGSGGTVGEAPARPPLARLTLSGTTTWRNYCARPGVKSCGEYDGLPANERLGDTVSYSSSVPYLGVAAELELLPLARGESPLRGLGLSLGYRRGFSSTHVTLVGDAGQSTTREVAATDSVLTAQALYRYFFGMGASHASPGYAGLRAGLLTRAFDVDASADSHLTGTHRLFPAVGLEVSVPLLRQVRLEGAGQFFFSPKPGTGLGGGGAALDAEVGDYGTSVSSFGWEAELGVGGELWGPFGYAVRFRLSRYQDTFSGAGTKRGWDDGGVAAETYSSLHWGLTASY</sequence>
<evidence type="ECO:0008006" key="4">
    <source>
        <dbReference type="Google" id="ProtNLM"/>
    </source>
</evidence>
<feature type="compositionally biased region" description="Basic and acidic residues" evidence="1">
    <location>
        <begin position="81"/>
        <end position="97"/>
    </location>
</feature>
<evidence type="ECO:0000313" key="3">
    <source>
        <dbReference type="EMBL" id="ACJ66660.1"/>
    </source>
</evidence>
<proteinExistence type="predicted"/>
<evidence type="ECO:0000256" key="1">
    <source>
        <dbReference type="SAM" id="MobiDB-lite"/>
    </source>
</evidence>
<dbReference type="AlphaFoldDB" id="B8QZQ4"/>
<dbReference type="EMBL" id="EU744197">
    <property type="protein sequence ID" value="ACJ66660.1"/>
    <property type="molecule type" value="Genomic_DNA"/>
</dbReference>
<feature type="signal peptide" evidence="2">
    <location>
        <begin position="1"/>
        <end position="35"/>
    </location>
</feature>
<feature type="chain" id="PRO_5002879691" description="Outer membrane protein beta-barrel domain-containing protein" evidence="2">
    <location>
        <begin position="36"/>
        <end position="394"/>
    </location>
</feature>
<reference evidence="3" key="2">
    <citation type="journal article" date="2009" name="J. Bacteriol.">
        <title>Seawater-regulated genes for two-component systems and outer membrane proteins in myxococcus.</title>
        <authorList>
            <person name="Pan H.W."/>
            <person name="Liu H."/>
            <person name="Liu T."/>
            <person name="Li C.Y."/>
            <person name="Li Z.F."/>
            <person name="Cai K."/>
            <person name="Zhang C.Y."/>
            <person name="Zhang Y."/>
            <person name="Hu W."/>
            <person name="Wu Z.H."/>
            <person name="Li Y.Z."/>
        </authorList>
    </citation>
    <scope>NUCLEOTIDE SEQUENCE</scope>
    <source>
        <strain evidence="3">HW-1</strain>
    </source>
</reference>
<evidence type="ECO:0000256" key="2">
    <source>
        <dbReference type="SAM" id="SignalP"/>
    </source>
</evidence>
<accession>B8QZQ4</accession>
<feature type="region of interest" description="Disordered" evidence="1">
    <location>
        <begin position="72"/>
        <end position="98"/>
    </location>
</feature>
<protein>
    <recommendedName>
        <fullName evidence="4">Outer membrane protein beta-barrel domain-containing protein</fullName>
    </recommendedName>
</protein>
<organism evidence="3">
    <name type="scientific">Myxococcus fulvus (strain ATCC BAA-855 / HW-1)</name>
    <dbReference type="NCBI Taxonomy" id="483219"/>
    <lineage>
        <taxon>Bacteria</taxon>
        <taxon>Pseudomonadati</taxon>
        <taxon>Myxococcota</taxon>
        <taxon>Myxococcia</taxon>
        <taxon>Myxococcales</taxon>
        <taxon>Cystobacterineae</taxon>
        <taxon>Myxococcaceae</taxon>
        <taxon>Myxococcus</taxon>
    </lineage>
</organism>
<name>B8QZQ4_MYXFH</name>
<reference evidence="3" key="1">
    <citation type="submission" date="2008-05" db="EMBL/GenBank/DDBJ databases">
        <authorList>
            <person name="Li Z.-F."/>
            <person name="Pan H.-W."/>
            <person name="Liu H."/>
            <person name="Li Y.-Z."/>
        </authorList>
    </citation>
    <scope>NUCLEOTIDE SEQUENCE</scope>
    <source>
        <strain evidence="3">HW-1</strain>
    </source>
</reference>